<dbReference type="SUPFAM" id="SSF161098">
    <property type="entry name" value="MetI-like"/>
    <property type="match status" value="1"/>
</dbReference>
<evidence type="ECO:0000256" key="7">
    <source>
        <dbReference type="RuleBase" id="RU363032"/>
    </source>
</evidence>
<sequence>MSADSRTAISGNRMDGLLRKLGIAAFGMLVAIYVVPMGVYVSESIRYAGYIFTSQEVLAALGISLKSSIASIAAVVLIGLPGIYYVWSRNDKRIDFISDIFDIPMVIPPSVAGLILLITFGKMGIVGRYLDIAGIRIPFTIVAVCLAQIFVAGPIFFKSYRVGLESIDEELIISAETLGLDDLEIFLKIILPMCRTSILTGMLMSFSRMLAEFGATIMFAGNLKGVTQTLPLAIFSAMETDINVSMAIGLLLIGISVTVQVVHKRLLFRKVKNAG</sequence>
<comment type="subcellular location">
    <subcellularLocation>
        <location evidence="1 7">Cell membrane</location>
        <topology evidence="1 7">Multi-pass membrane protein</topology>
    </subcellularLocation>
</comment>
<reference evidence="9 10" key="1">
    <citation type="submission" date="2016-11" db="EMBL/GenBank/DDBJ databases">
        <authorList>
            <person name="Jaros S."/>
            <person name="Januszkiewicz K."/>
            <person name="Wedrychowicz H."/>
        </authorList>
    </citation>
    <scope>NUCLEOTIDE SEQUENCE [LARGE SCALE GENOMIC DNA]</scope>
    <source>
        <strain evidence="9 10">DSM 17477</strain>
    </source>
</reference>
<feature type="transmembrane region" description="Helical" evidence="7">
    <location>
        <begin position="107"/>
        <end position="125"/>
    </location>
</feature>
<evidence type="ECO:0000256" key="2">
    <source>
        <dbReference type="ARBA" id="ARBA00022448"/>
    </source>
</evidence>
<evidence type="ECO:0000313" key="9">
    <source>
        <dbReference type="EMBL" id="SHJ71404.1"/>
    </source>
</evidence>
<gene>
    <name evidence="9" type="ORF">SAMN02745751_03202</name>
</gene>
<keyword evidence="10" id="KW-1185">Reference proteome</keyword>
<evidence type="ECO:0000256" key="6">
    <source>
        <dbReference type="ARBA" id="ARBA00023136"/>
    </source>
</evidence>
<organism evidence="9 10">
    <name type="scientific">Dethiosulfatibacter aminovorans DSM 17477</name>
    <dbReference type="NCBI Taxonomy" id="1121476"/>
    <lineage>
        <taxon>Bacteria</taxon>
        <taxon>Bacillati</taxon>
        <taxon>Bacillota</taxon>
        <taxon>Tissierellia</taxon>
        <taxon>Dethiosulfatibacter</taxon>
    </lineage>
</organism>
<dbReference type="Proteomes" id="UP000184052">
    <property type="component" value="Unassembled WGS sequence"/>
</dbReference>
<keyword evidence="2 7" id="KW-0813">Transport</keyword>
<dbReference type="PANTHER" id="PTHR30183:SF3">
    <property type="entry name" value="MOLYBDENUM TRANSPORT SYSTEM PERMEASE PROTEIN MODB"/>
    <property type="match status" value="1"/>
</dbReference>
<dbReference type="InterPro" id="IPR000515">
    <property type="entry name" value="MetI-like"/>
</dbReference>
<evidence type="ECO:0000256" key="1">
    <source>
        <dbReference type="ARBA" id="ARBA00004651"/>
    </source>
</evidence>
<evidence type="ECO:0000256" key="5">
    <source>
        <dbReference type="ARBA" id="ARBA00022989"/>
    </source>
</evidence>
<comment type="similarity">
    <text evidence="7">Belongs to the binding-protein-dependent transport system permease family.</text>
</comment>
<keyword evidence="6 7" id="KW-0472">Membrane</keyword>
<dbReference type="Pfam" id="PF00528">
    <property type="entry name" value="BPD_transp_1"/>
    <property type="match status" value="1"/>
</dbReference>
<dbReference type="AlphaFoldDB" id="A0A1M6LJN1"/>
<evidence type="ECO:0000259" key="8">
    <source>
        <dbReference type="PROSITE" id="PS50928"/>
    </source>
</evidence>
<feature type="domain" description="ABC transmembrane type-1" evidence="8">
    <location>
        <begin position="61"/>
        <end position="263"/>
    </location>
</feature>
<dbReference type="Gene3D" id="1.10.3720.10">
    <property type="entry name" value="MetI-like"/>
    <property type="match status" value="1"/>
</dbReference>
<dbReference type="GO" id="GO:0055085">
    <property type="term" value="P:transmembrane transport"/>
    <property type="evidence" value="ECO:0007669"/>
    <property type="project" value="InterPro"/>
</dbReference>
<dbReference type="PANTHER" id="PTHR30183">
    <property type="entry name" value="MOLYBDENUM TRANSPORT SYSTEM PERMEASE PROTEIN MODB"/>
    <property type="match status" value="1"/>
</dbReference>
<feature type="transmembrane region" description="Helical" evidence="7">
    <location>
        <begin position="137"/>
        <end position="157"/>
    </location>
</feature>
<keyword evidence="5 7" id="KW-1133">Transmembrane helix</keyword>
<protein>
    <submittedName>
        <fullName evidence="9">Molybdate transport system permease protein</fullName>
    </submittedName>
</protein>
<dbReference type="CDD" id="cd06261">
    <property type="entry name" value="TM_PBP2"/>
    <property type="match status" value="1"/>
</dbReference>
<feature type="transmembrane region" description="Helical" evidence="7">
    <location>
        <begin position="70"/>
        <end position="87"/>
    </location>
</feature>
<feature type="transmembrane region" description="Helical" evidence="7">
    <location>
        <begin position="244"/>
        <end position="262"/>
    </location>
</feature>
<keyword evidence="4 7" id="KW-0812">Transmembrane</keyword>
<dbReference type="InterPro" id="IPR035906">
    <property type="entry name" value="MetI-like_sf"/>
</dbReference>
<dbReference type="PROSITE" id="PS50928">
    <property type="entry name" value="ABC_TM1"/>
    <property type="match status" value="1"/>
</dbReference>
<dbReference type="EMBL" id="FQZL01000032">
    <property type="protein sequence ID" value="SHJ71404.1"/>
    <property type="molecule type" value="Genomic_DNA"/>
</dbReference>
<dbReference type="GO" id="GO:0005886">
    <property type="term" value="C:plasma membrane"/>
    <property type="evidence" value="ECO:0007669"/>
    <property type="project" value="UniProtKB-SubCell"/>
</dbReference>
<feature type="transmembrane region" description="Helical" evidence="7">
    <location>
        <begin position="21"/>
        <end position="41"/>
    </location>
</feature>
<dbReference type="STRING" id="1121476.SAMN02745751_03202"/>
<evidence type="ECO:0000256" key="3">
    <source>
        <dbReference type="ARBA" id="ARBA00022475"/>
    </source>
</evidence>
<evidence type="ECO:0000313" key="10">
    <source>
        <dbReference type="Proteomes" id="UP000184052"/>
    </source>
</evidence>
<proteinExistence type="inferred from homology"/>
<keyword evidence="3" id="KW-1003">Cell membrane</keyword>
<evidence type="ECO:0000256" key="4">
    <source>
        <dbReference type="ARBA" id="ARBA00022692"/>
    </source>
</evidence>
<name>A0A1M6LJN1_9FIRM</name>
<dbReference type="OrthoDB" id="9795403at2"/>
<accession>A0A1M6LJN1</accession>